<evidence type="ECO:0000313" key="2">
    <source>
        <dbReference type="EMBL" id="AWM34700.1"/>
    </source>
</evidence>
<dbReference type="InterPro" id="IPR018960">
    <property type="entry name" value="DUF1990"/>
</dbReference>
<evidence type="ECO:0000313" key="3">
    <source>
        <dbReference type="Proteomes" id="UP000245999"/>
    </source>
</evidence>
<dbReference type="Pfam" id="PF09348">
    <property type="entry name" value="DUF1990"/>
    <property type="match status" value="1"/>
</dbReference>
<dbReference type="Proteomes" id="UP000245999">
    <property type="component" value="Chromosome"/>
</dbReference>
<organism evidence="2 3">
    <name type="scientific">Hymenobacter nivis</name>
    <dbReference type="NCBI Taxonomy" id="1850093"/>
    <lineage>
        <taxon>Bacteria</taxon>
        <taxon>Pseudomonadati</taxon>
        <taxon>Bacteroidota</taxon>
        <taxon>Cytophagia</taxon>
        <taxon>Cytophagales</taxon>
        <taxon>Hymenobacteraceae</taxon>
        <taxon>Hymenobacter</taxon>
    </lineage>
</organism>
<dbReference type="RefSeq" id="WP_109657729.1">
    <property type="nucleotide sequence ID" value="NZ_CP029145.1"/>
</dbReference>
<proteinExistence type="predicted"/>
<name>A0A2Z3H132_9BACT</name>
<accession>A0A2Z3H132</accession>
<sequence>MPSPAAPPAWEPYRARLAAYADARVNYDYVSQTEYTSAAGWRIDNYSVDLPAEAPGAPAPAGAFAAAQDVLRRYAFPPPNLITGYFDPRQPLEKRIMVLRAHSLVFNFYFGVRVADVVDEAAEFIPSPSGAPGPGSERVWGYGYRTLEGHFERGQINFSVHKNLRTGAVDFRISAVSQSGHIRNPFYWLGFKLFGRMLQRRFAHESLARMRRLVAEALARPQPLGGAAG</sequence>
<dbReference type="EMBL" id="CP029145">
    <property type="protein sequence ID" value="AWM34700.1"/>
    <property type="molecule type" value="Genomic_DNA"/>
</dbReference>
<dbReference type="AlphaFoldDB" id="A0A2Z3H132"/>
<dbReference type="OrthoDB" id="120660at2"/>
<gene>
    <name evidence="2" type="ORF">DDQ68_19130</name>
</gene>
<keyword evidence="3" id="KW-1185">Reference proteome</keyword>
<evidence type="ECO:0000259" key="1">
    <source>
        <dbReference type="Pfam" id="PF09348"/>
    </source>
</evidence>
<feature type="domain" description="DUF1990" evidence="1">
    <location>
        <begin position="27"/>
        <end position="208"/>
    </location>
</feature>
<reference evidence="3" key="1">
    <citation type="submission" date="2018-04" db="EMBL/GenBank/DDBJ databases">
        <title>Complete genome of Antarctic heterotrophic bacterium Hymenobacter nivis.</title>
        <authorList>
            <person name="Terashima M."/>
        </authorList>
    </citation>
    <scope>NUCLEOTIDE SEQUENCE [LARGE SCALE GENOMIC DNA]</scope>
    <source>
        <strain evidence="3">NBRC 111535</strain>
    </source>
</reference>
<dbReference type="KEGG" id="hnv:DDQ68_19130"/>
<protein>
    <submittedName>
        <fullName evidence="2">DUF1990 domain-containing protein</fullName>
    </submittedName>
</protein>